<accession>D8TFW1</accession>
<dbReference type="EMBL" id="GL377860">
    <property type="protein sequence ID" value="EFJ04456.1"/>
    <property type="molecule type" value="Genomic_DNA"/>
</dbReference>
<evidence type="ECO:0000256" key="2">
    <source>
        <dbReference type="SAM" id="MobiDB-lite"/>
    </source>
</evidence>
<protein>
    <recommendedName>
        <fullName evidence="5">Alkyl transferase</fullName>
    </recommendedName>
</protein>
<dbReference type="Gene3D" id="3.40.1180.10">
    <property type="entry name" value="Decaprenyl diphosphate synthase-like"/>
    <property type="match status" value="1"/>
</dbReference>
<evidence type="ECO:0000256" key="1">
    <source>
        <dbReference type="ARBA" id="ARBA00022679"/>
    </source>
</evidence>
<dbReference type="InterPro" id="IPR001441">
    <property type="entry name" value="UPP_synth-like"/>
</dbReference>
<name>D8TFW1_SELML</name>
<proteinExistence type="predicted"/>
<keyword evidence="1" id="KW-0808">Transferase</keyword>
<keyword evidence="4" id="KW-1185">Reference proteome</keyword>
<dbReference type="eggNOG" id="KOG1602">
    <property type="taxonomic scope" value="Eukaryota"/>
</dbReference>
<dbReference type="Proteomes" id="UP000001514">
    <property type="component" value="Unassembled WGS sequence"/>
</dbReference>
<dbReference type="GO" id="GO:0016094">
    <property type="term" value="P:polyprenol biosynthetic process"/>
    <property type="evidence" value="ECO:0000318"/>
    <property type="project" value="GO_Central"/>
</dbReference>
<evidence type="ECO:0000313" key="4">
    <source>
        <dbReference type="Proteomes" id="UP000001514"/>
    </source>
</evidence>
<dbReference type="HOGENOM" id="CLU_1606941_0_0_1"/>
<dbReference type="PANTHER" id="PTHR10291">
    <property type="entry name" value="DEHYDRODOLICHYL DIPHOSPHATE SYNTHASE FAMILY MEMBER"/>
    <property type="match status" value="1"/>
</dbReference>
<dbReference type="InParanoid" id="D8TFW1"/>
<dbReference type="AlphaFoldDB" id="D8TFW1"/>
<dbReference type="GO" id="GO:0016765">
    <property type="term" value="F:transferase activity, transferring alkyl or aryl (other than methyl) groups"/>
    <property type="evidence" value="ECO:0007669"/>
    <property type="project" value="InterPro"/>
</dbReference>
<dbReference type="InterPro" id="IPR036424">
    <property type="entry name" value="UPP_synth-like_sf"/>
</dbReference>
<sequence length="167" mass="18613">MDSSKLRLVSGSVRQRSSTPLAPLSQCLRPDRSTENPRVLIRASGEILASQQQGHSIGQQLLAPPPPSPARQIPRELDPLRMPEHVAIIMDGNSRWAKLRGLATDRGHEAGVHALREIVAASSRLGIKTLTVFAFSTENWRRPTIEIQFLMQLFERVISEDSMNIFT</sequence>
<dbReference type="PANTHER" id="PTHR10291:SF0">
    <property type="entry name" value="DEHYDRODOLICHYL DIPHOSPHATE SYNTHASE 2"/>
    <property type="match status" value="1"/>
</dbReference>
<dbReference type="SUPFAM" id="SSF64005">
    <property type="entry name" value="Undecaprenyl diphosphate synthase"/>
    <property type="match status" value="1"/>
</dbReference>
<evidence type="ECO:0000313" key="3">
    <source>
        <dbReference type="EMBL" id="EFJ04456.1"/>
    </source>
</evidence>
<reference evidence="3 4" key="1">
    <citation type="journal article" date="2011" name="Science">
        <title>The Selaginella genome identifies genetic changes associated with the evolution of vascular plants.</title>
        <authorList>
            <person name="Banks J.A."/>
            <person name="Nishiyama T."/>
            <person name="Hasebe M."/>
            <person name="Bowman J.L."/>
            <person name="Gribskov M."/>
            <person name="dePamphilis C."/>
            <person name="Albert V.A."/>
            <person name="Aono N."/>
            <person name="Aoyama T."/>
            <person name="Ambrose B.A."/>
            <person name="Ashton N.W."/>
            <person name="Axtell M.J."/>
            <person name="Barker E."/>
            <person name="Barker M.S."/>
            <person name="Bennetzen J.L."/>
            <person name="Bonawitz N.D."/>
            <person name="Chapple C."/>
            <person name="Cheng C."/>
            <person name="Correa L.G."/>
            <person name="Dacre M."/>
            <person name="DeBarry J."/>
            <person name="Dreyer I."/>
            <person name="Elias M."/>
            <person name="Engstrom E.M."/>
            <person name="Estelle M."/>
            <person name="Feng L."/>
            <person name="Finet C."/>
            <person name="Floyd S.K."/>
            <person name="Frommer W.B."/>
            <person name="Fujita T."/>
            <person name="Gramzow L."/>
            <person name="Gutensohn M."/>
            <person name="Harholt J."/>
            <person name="Hattori M."/>
            <person name="Heyl A."/>
            <person name="Hirai T."/>
            <person name="Hiwatashi Y."/>
            <person name="Ishikawa M."/>
            <person name="Iwata M."/>
            <person name="Karol K.G."/>
            <person name="Koehler B."/>
            <person name="Kolukisaoglu U."/>
            <person name="Kubo M."/>
            <person name="Kurata T."/>
            <person name="Lalonde S."/>
            <person name="Li K."/>
            <person name="Li Y."/>
            <person name="Litt A."/>
            <person name="Lyons E."/>
            <person name="Manning G."/>
            <person name="Maruyama T."/>
            <person name="Michael T.P."/>
            <person name="Mikami K."/>
            <person name="Miyazaki S."/>
            <person name="Morinaga S."/>
            <person name="Murata T."/>
            <person name="Mueller-Roeber B."/>
            <person name="Nelson D.R."/>
            <person name="Obara M."/>
            <person name="Oguri Y."/>
            <person name="Olmstead R.G."/>
            <person name="Onodera N."/>
            <person name="Petersen B.L."/>
            <person name="Pils B."/>
            <person name="Prigge M."/>
            <person name="Rensing S.A."/>
            <person name="Riano-Pachon D.M."/>
            <person name="Roberts A.W."/>
            <person name="Sato Y."/>
            <person name="Scheller H.V."/>
            <person name="Schulz B."/>
            <person name="Schulz C."/>
            <person name="Shakirov E.V."/>
            <person name="Shibagaki N."/>
            <person name="Shinohara N."/>
            <person name="Shippen D.E."/>
            <person name="Soerensen I."/>
            <person name="Sotooka R."/>
            <person name="Sugimoto N."/>
            <person name="Sugita M."/>
            <person name="Sumikawa N."/>
            <person name="Tanurdzic M."/>
            <person name="Theissen G."/>
            <person name="Ulvskov P."/>
            <person name="Wakazuki S."/>
            <person name="Weng J.K."/>
            <person name="Willats W.W."/>
            <person name="Wipf D."/>
            <person name="Wolf P.G."/>
            <person name="Yang L."/>
            <person name="Zimmer A.D."/>
            <person name="Zhu Q."/>
            <person name="Mitros T."/>
            <person name="Hellsten U."/>
            <person name="Loque D."/>
            <person name="Otillar R."/>
            <person name="Salamov A."/>
            <person name="Schmutz J."/>
            <person name="Shapiro H."/>
            <person name="Lindquist E."/>
            <person name="Lucas S."/>
            <person name="Rokhsar D."/>
            <person name="Grigoriev I.V."/>
        </authorList>
    </citation>
    <scope>NUCLEOTIDE SEQUENCE [LARGE SCALE GENOMIC DNA]</scope>
</reference>
<feature type="region of interest" description="Disordered" evidence="2">
    <location>
        <begin position="1"/>
        <end position="33"/>
    </location>
</feature>
<feature type="non-terminal residue" evidence="3">
    <location>
        <position position="167"/>
    </location>
</feature>
<evidence type="ECO:0008006" key="5">
    <source>
        <dbReference type="Google" id="ProtNLM"/>
    </source>
</evidence>
<gene>
    <name evidence="3" type="ORF">SELMODRAFT_432400</name>
</gene>
<dbReference type="STRING" id="88036.D8TFW1"/>
<organism evidence="4">
    <name type="scientific">Selaginella moellendorffii</name>
    <name type="common">Spikemoss</name>
    <dbReference type="NCBI Taxonomy" id="88036"/>
    <lineage>
        <taxon>Eukaryota</taxon>
        <taxon>Viridiplantae</taxon>
        <taxon>Streptophyta</taxon>
        <taxon>Embryophyta</taxon>
        <taxon>Tracheophyta</taxon>
        <taxon>Lycopodiopsida</taxon>
        <taxon>Selaginellales</taxon>
        <taxon>Selaginellaceae</taxon>
        <taxon>Selaginella</taxon>
    </lineage>
</organism>
<dbReference type="Pfam" id="PF01255">
    <property type="entry name" value="Prenyltransf"/>
    <property type="match status" value="1"/>
</dbReference>
<dbReference type="KEGG" id="smo:SELMODRAFT_432400"/>